<evidence type="ECO:0000313" key="2">
    <source>
        <dbReference type="EMBL" id="VFK35872.1"/>
    </source>
</evidence>
<evidence type="ECO:0000313" key="1">
    <source>
        <dbReference type="EMBL" id="VFK24932.1"/>
    </source>
</evidence>
<dbReference type="EMBL" id="CAADFM010000444">
    <property type="protein sequence ID" value="VFK24932.1"/>
    <property type="molecule type" value="Genomic_DNA"/>
</dbReference>
<protein>
    <submittedName>
        <fullName evidence="1">Uncharacterized protein</fullName>
    </submittedName>
</protein>
<accession>A0A450X6K5</accession>
<proteinExistence type="predicted"/>
<organism evidence="1">
    <name type="scientific">Candidatus Kentrum sp. LPFa</name>
    <dbReference type="NCBI Taxonomy" id="2126335"/>
    <lineage>
        <taxon>Bacteria</taxon>
        <taxon>Pseudomonadati</taxon>
        <taxon>Pseudomonadota</taxon>
        <taxon>Gammaproteobacteria</taxon>
        <taxon>Candidatus Kentrum</taxon>
    </lineage>
</organism>
<dbReference type="EMBL" id="CAADFP010000439">
    <property type="protein sequence ID" value="VFK35872.1"/>
    <property type="molecule type" value="Genomic_DNA"/>
</dbReference>
<sequence>MLASKSLLASYISQRITEKKDGYVSELNRAREIYDAESEKVDTLNKRRSRLEVSSIIMNLGGQGTAIRPYSILRIQLNANSKITVPLSIDSENSTNISSSGVTKIVFYSADRNTAGTLLEKVDGAMKKDVESVLVVQDIQGITHSSKKTHISYETFKESIIEELTVEAHKAGY</sequence>
<dbReference type="AlphaFoldDB" id="A0A450X6K5"/>
<gene>
    <name evidence="1" type="ORF">BECKLPF1236A_GA0070988_104442</name>
    <name evidence="2" type="ORF">BECKLPF1236C_GA0070990_104391</name>
</gene>
<name>A0A450X6K5_9GAMM</name>
<reference evidence="1" key="1">
    <citation type="submission" date="2019-02" db="EMBL/GenBank/DDBJ databases">
        <authorList>
            <person name="Gruber-Vodicka R. H."/>
            <person name="Seah K. B. B."/>
        </authorList>
    </citation>
    <scope>NUCLEOTIDE SEQUENCE</scope>
    <source>
        <strain evidence="1">BECK_S312</strain>
        <strain evidence="2">BECK_S426</strain>
    </source>
</reference>